<dbReference type="Proteomes" id="UP000007015">
    <property type="component" value="Chromosome 5"/>
</dbReference>
<evidence type="ECO:0000256" key="5">
    <source>
        <dbReference type="ARBA" id="ARBA00023175"/>
    </source>
</evidence>
<proteinExistence type="predicted"/>
<evidence type="ECO:0000256" key="3">
    <source>
        <dbReference type="ARBA" id="ARBA00022840"/>
    </source>
</evidence>
<name>A2Y104_ORYSI</name>
<dbReference type="SUPFAM" id="SSF57997">
    <property type="entry name" value="Tropomyosin"/>
    <property type="match status" value="1"/>
</dbReference>
<evidence type="ECO:0000313" key="8">
    <source>
        <dbReference type="EMBL" id="EAY96764.1"/>
    </source>
</evidence>
<accession>A2Y104</accession>
<dbReference type="PANTHER" id="PTHR37739:SF16">
    <property type="entry name" value="KINESIN-LIKE PROTEIN"/>
    <property type="match status" value="1"/>
</dbReference>
<dbReference type="GO" id="GO:0005874">
    <property type="term" value="C:microtubule"/>
    <property type="evidence" value="ECO:0007669"/>
    <property type="project" value="UniProtKB-KW"/>
</dbReference>
<gene>
    <name evidence="8" type="ORF">OsI_18684</name>
</gene>
<feature type="coiled-coil region" evidence="6">
    <location>
        <begin position="654"/>
        <end position="695"/>
    </location>
</feature>
<dbReference type="Gene3D" id="1.10.287.2610">
    <property type="match status" value="1"/>
</dbReference>
<evidence type="ECO:0000256" key="6">
    <source>
        <dbReference type="SAM" id="Coils"/>
    </source>
</evidence>
<feature type="compositionally biased region" description="Polar residues" evidence="7">
    <location>
        <begin position="822"/>
        <end position="852"/>
    </location>
</feature>
<dbReference type="PANTHER" id="PTHR37739">
    <property type="entry name" value="KINESIN-LIKE PROTEIN KIN-12D"/>
    <property type="match status" value="1"/>
</dbReference>
<keyword evidence="5" id="KW-0505">Motor protein</keyword>
<keyword evidence="4 6" id="KW-0175">Coiled coil</keyword>
<evidence type="ECO:0000313" key="9">
    <source>
        <dbReference type="Proteomes" id="UP000007015"/>
    </source>
</evidence>
<dbReference type="InterPro" id="IPR044986">
    <property type="entry name" value="KIF15/KIN-12"/>
</dbReference>
<dbReference type="AlphaFoldDB" id="A2Y104"/>
<protein>
    <submittedName>
        <fullName evidence="8">Uncharacterized protein</fullName>
    </submittedName>
</protein>
<dbReference type="EMBL" id="CM000130">
    <property type="protein sequence ID" value="EAY96764.1"/>
    <property type="molecule type" value="Genomic_DNA"/>
</dbReference>
<dbReference type="OMA" id="QIWNEHA"/>
<reference evidence="8 9" key="1">
    <citation type="journal article" date="2005" name="PLoS Biol.">
        <title>The genomes of Oryza sativa: a history of duplications.</title>
        <authorList>
            <person name="Yu J."/>
            <person name="Wang J."/>
            <person name="Lin W."/>
            <person name="Li S."/>
            <person name="Li H."/>
            <person name="Zhou J."/>
            <person name="Ni P."/>
            <person name="Dong W."/>
            <person name="Hu S."/>
            <person name="Zeng C."/>
            <person name="Zhang J."/>
            <person name="Zhang Y."/>
            <person name="Li R."/>
            <person name="Xu Z."/>
            <person name="Li S."/>
            <person name="Li X."/>
            <person name="Zheng H."/>
            <person name="Cong L."/>
            <person name="Lin L."/>
            <person name="Yin J."/>
            <person name="Geng J."/>
            <person name="Li G."/>
            <person name="Shi J."/>
            <person name="Liu J."/>
            <person name="Lv H."/>
            <person name="Li J."/>
            <person name="Wang J."/>
            <person name="Deng Y."/>
            <person name="Ran L."/>
            <person name="Shi X."/>
            <person name="Wang X."/>
            <person name="Wu Q."/>
            <person name="Li C."/>
            <person name="Ren X."/>
            <person name="Wang J."/>
            <person name="Wang X."/>
            <person name="Li D."/>
            <person name="Liu D."/>
            <person name="Zhang X."/>
            <person name="Ji Z."/>
            <person name="Zhao W."/>
            <person name="Sun Y."/>
            <person name="Zhang Z."/>
            <person name="Bao J."/>
            <person name="Han Y."/>
            <person name="Dong L."/>
            <person name="Ji J."/>
            <person name="Chen P."/>
            <person name="Wu S."/>
            <person name="Liu J."/>
            <person name="Xiao Y."/>
            <person name="Bu D."/>
            <person name="Tan J."/>
            <person name="Yang L."/>
            <person name="Ye C."/>
            <person name="Zhang J."/>
            <person name="Xu J."/>
            <person name="Zhou Y."/>
            <person name="Yu Y."/>
            <person name="Zhang B."/>
            <person name="Zhuang S."/>
            <person name="Wei H."/>
            <person name="Liu B."/>
            <person name="Lei M."/>
            <person name="Yu H."/>
            <person name="Li Y."/>
            <person name="Xu H."/>
            <person name="Wei S."/>
            <person name="He X."/>
            <person name="Fang L."/>
            <person name="Zhang Z."/>
            <person name="Zhang Y."/>
            <person name="Huang X."/>
            <person name="Su Z."/>
            <person name="Tong W."/>
            <person name="Li J."/>
            <person name="Tong Z."/>
            <person name="Li S."/>
            <person name="Ye J."/>
            <person name="Wang L."/>
            <person name="Fang L."/>
            <person name="Lei T."/>
            <person name="Chen C."/>
            <person name="Chen H."/>
            <person name="Xu Z."/>
            <person name="Li H."/>
            <person name="Huang H."/>
            <person name="Zhang F."/>
            <person name="Xu H."/>
            <person name="Li N."/>
            <person name="Zhao C."/>
            <person name="Li S."/>
            <person name="Dong L."/>
            <person name="Huang Y."/>
            <person name="Li L."/>
            <person name="Xi Y."/>
            <person name="Qi Q."/>
            <person name="Li W."/>
            <person name="Zhang B."/>
            <person name="Hu W."/>
            <person name="Zhang Y."/>
            <person name="Tian X."/>
            <person name="Jiao Y."/>
            <person name="Liang X."/>
            <person name="Jin J."/>
            <person name="Gao L."/>
            <person name="Zheng W."/>
            <person name="Hao B."/>
            <person name="Liu S."/>
            <person name="Wang W."/>
            <person name="Yuan L."/>
            <person name="Cao M."/>
            <person name="McDermott J."/>
            <person name="Samudrala R."/>
            <person name="Wang J."/>
            <person name="Wong G.K."/>
            <person name="Yang H."/>
        </authorList>
    </citation>
    <scope>NUCLEOTIDE SEQUENCE [LARGE SCALE GENOMIC DNA]</scope>
    <source>
        <strain evidence="9">cv. 93-11</strain>
    </source>
</reference>
<dbReference type="Gramene" id="BGIOSGA018693-TA">
    <property type="protein sequence ID" value="BGIOSGA018693-PA"/>
    <property type="gene ID" value="BGIOSGA018693"/>
</dbReference>
<dbReference type="GO" id="GO:0005524">
    <property type="term" value="F:ATP binding"/>
    <property type="evidence" value="ECO:0007669"/>
    <property type="project" value="UniProtKB-KW"/>
</dbReference>
<feature type="compositionally biased region" description="Basic residues" evidence="7">
    <location>
        <begin position="855"/>
        <end position="865"/>
    </location>
</feature>
<dbReference type="STRING" id="39946.A2Y104"/>
<organism evidence="8 9">
    <name type="scientific">Oryza sativa subsp. indica</name>
    <name type="common">Rice</name>
    <dbReference type="NCBI Taxonomy" id="39946"/>
    <lineage>
        <taxon>Eukaryota</taxon>
        <taxon>Viridiplantae</taxon>
        <taxon>Streptophyta</taxon>
        <taxon>Embryophyta</taxon>
        <taxon>Tracheophyta</taxon>
        <taxon>Spermatophyta</taxon>
        <taxon>Magnoliopsida</taxon>
        <taxon>Liliopsida</taxon>
        <taxon>Poales</taxon>
        <taxon>Poaceae</taxon>
        <taxon>BOP clade</taxon>
        <taxon>Oryzoideae</taxon>
        <taxon>Oryzeae</taxon>
        <taxon>Oryzinae</taxon>
        <taxon>Oryza</taxon>
        <taxon>Oryza sativa</taxon>
    </lineage>
</organism>
<keyword evidence="1" id="KW-0493">Microtubule</keyword>
<keyword evidence="9" id="KW-1185">Reference proteome</keyword>
<feature type="coiled-coil region" evidence="6">
    <location>
        <begin position="738"/>
        <end position="807"/>
    </location>
</feature>
<feature type="region of interest" description="Disordered" evidence="7">
    <location>
        <begin position="820"/>
        <end position="865"/>
    </location>
</feature>
<keyword evidence="3" id="KW-0067">ATP-binding</keyword>
<evidence type="ECO:0000256" key="2">
    <source>
        <dbReference type="ARBA" id="ARBA00022741"/>
    </source>
</evidence>
<keyword evidence="2" id="KW-0547">Nucleotide-binding</keyword>
<evidence type="ECO:0000256" key="1">
    <source>
        <dbReference type="ARBA" id="ARBA00022701"/>
    </source>
</evidence>
<evidence type="ECO:0000256" key="4">
    <source>
        <dbReference type="ARBA" id="ARBA00023054"/>
    </source>
</evidence>
<feature type="coiled-coil region" evidence="6">
    <location>
        <begin position="580"/>
        <end position="625"/>
    </location>
</feature>
<feature type="coiled-coil region" evidence="6">
    <location>
        <begin position="331"/>
        <end position="491"/>
    </location>
</feature>
<evidence type="ECO:0000256" key="7">
    <source>
        <dbReference type="SAM" id="MobiDB-lite"/>
    </source>
</evidence>
<dbReference type="HOGENOM" id="CLU_022159_0_0_1"/>
<sequence>MAYHHLLLSPPPPHPRLSLVMSRRRPRAGHVAAACSPSPSALAAGRRAVLLVGVSVLPLLRLRDAAFAAAAARPPSTTTVDLVTDRIDTAKTEETQPEEPSAEESLAEVKVPPAVNPLAGLLNAIAVIASGVFAGLFGASQREKEALQSTVSTMEIKLAENEAAMSMLRENYEKQIWNEHAEQKKQARMFQEKEASLLDQLTLTKRTVTSLNEETEETQPEEPSAEESLAEVKVPPAVNPLAGLLNAIAVIASGVFAGLFGASQREKEALQSTVSTMEIKLAENEAAMSMLRENYEKQIWNEHAEQKKQARMFQEKEASLLDQLTLTKRTVTSLNEEVRREKELVEQLKQEIHRLKSSIAQAEDDKHVFEGKLREKLEALDSLQDKVNLLSQEVNSKEEAIRELSSSLSSKEEDYQKLQLIYNETEASLEYANSKIEQLEEDYSATKDDLNSKMSSIDSLNKEVQTLYTAKTGAEEKISELKKQYADLAASSEMRASCDSELLIEKDNLLNQLEEKLSATLSDTSKNKIIIAELNNELDTNRTMLDNEVEAHKKLSEILQSTEGALTDYRDKVFNLSEELNRVKISNQQLITQITKLTDESNITKQVLSNKIAEAEAVSKVLSDELASVRDVLQKTQEKLDVTSNQLVSTMEARDDLNKELLDAYKKLESATDELVRERKINATLNRELEALVEQSMVESEARQALQADLDEVTNSQKEVDESTQFLSERLDTSNSRISSIEEKKEMLSEALEQQKRSTMEAQKDMEDAQNLIKMLGTERENFEIRSKKLEEELATAKGEILRLRRQISASGYLRTELAEASVTSNTSQPEQDVNDPDQNSNNTDAGDTRSPTRIYRRRKTKRAT</sequence>